<reference evidence="3" key="1">
    <citation type="submission" date="2024-04" db="EMBL/GenBank/DDBJ databases">
        <title>Salinicola lusitanus LLJ914,a marine bacterium isolated from the Okinawa Trough.</title>
        <authorList>
            <person name="Li J."/>
        </authorList>
    </citation>
    <scope>NUCLEOTIDE SEQUENCE [LARGE SCALE GENOMIC DNA]</scope>
</reference>
<dbReference type="Proteomes" id="UP001460270">
    <property type="component" value="Unassembled WGS sequence"/>
</dbReference>
<organism evidence="2 3">
    <name type="scientific">Mugilogobius chulae</name>
    <name type="common">yellowstripe goby</name>
    <dbReference type="NCBI Taxonomy" id="88201"/>
    <lineage>
        <taxon>Eukaryota</taxon>
        <taxon>Metazoa</taxon>
        <taxon>Chordata</taxon>
        <taxon>Craniata</taxon>
        <taxon>Vertebrata</taxon>
        <taxon>Euteleostomi</taxon>
        <taxon>Actinopterygii</taxon>
        <taxon>Neopterygii</taxon>
        <taxon>Teleostei</taxon>
        <taxon>Neoteleostei</taxon>
        <taxon>Acanthomorphata</taxon>
        <taxon>Gobiaria</taxon>
        <taxon>Gobiiformes</taxon>
        <taxon>Gobioidei</taxon>
        <taxon>Gobiidae</taxon>
        <taxon>Gobionellinae</taxon>
        <taxon>Mugilogobius</taxon>
    </lineage>
</organism>
<evidence type="ECO:0000313" key="2">
    <source>
        <dbReference type="EMBL" id="KAK7881087.1"/>
    </source>
</evidence>
<dbReference type="AlphaFoldDB" id="A0AAW0MW05"/>
<gene>
    <name evidence="2" type="ORF">WMY93_032297</name>
</gene>
<name>A0AAW0MW05_9GOBI</name>
<feature type="region of interest" description="Disordered" evidence="1">
    <location>
        <begin position="1"/>
        <end position="27"/>
    </location>
</feature>
<feature type="compositionally biased region" description="Basic and acidic residues" evidence="1">
    <location>
        <begin position="129"/>
        <end position="150"/>
    </location>
</feature>
<sequence length="192" mass="20362">MSDAEETKSQVSAPLELESPPADGNRRRVVCGHVSVLSTGNSDQTQRVVADAGGTQILSFLINSSSRGKPDFPAGFPPKARKGAESPEGAAGVSGSGLARVSGAGDRRRRAQDPTGAAGGAVAVTTAERGGDQRQRRSLDQSQREEREGQRGGARANGRSHRRLSTRPVIRRQLHSRKLTPPRLSQKHFGPV</sequence>
<evidence type="ECO:0000256" key="1">
    <source>
        <dbReference type="SAM" id="MobiDB-lite"/>
    </source>
</evidence>
<evidence type="ECO:0000313" key="3">
    <source>
        <dbReference type="Proteomes" id="UP001460270"/>
    </source>
</evidence>
<keyword evidence="3" id="KW-1185">Reference proteome</keyword>
<feature type="region of interest" description="Disordered" evidence="1">
    <location>
        <begin position="62"/>
        <end position="192"/>
    </location>
</feature>
<accession>A0AAW0MW05</accession>
<protein>
    <submittedName>
        <fullName evidence="2">Uncharacterized protein</fullName>
    </submittedName>
</protein>
<proteinExistence type="predicted"/>
<feature type="compositionally biased region" description="Basic residues" evidence="1">
    <location>
        <begin position="158"/>
        <end position="180"/>
    </location>
</feature>
<comment type="caution">
    <text evidence="2">The sequence shown here is derived from an EMBL/GenBank/DDBJ whole genome shotgun (WGS) entry which is preliminary data.</text>
</comment>
<dbReference type="EMBL" id="JBBPFD010000026">
    <property type="protein sequence ID" value="KAK7881087.1"/>
    <property type="molecule type" value="Genomic_DNA"/>
</dbReference>